<dbReference type="AlphaFoldDB" id="A0AAD8Y812"/>
<proteinExistence type="inferred from homology"/>
<evidence type="ECO:0000259" key="6">
    <source>
        <dbReference type="PROSITE" id="PS51886"/>
    </source>
</evidence>
<dbReference type="Proteomes" id="UP001224775">
    <property type="component" value="Unassembled WGS sequence"/>
</dbReference>
<protein>
    <recommendedName>
        <fullName evidence="4">Oxidation resistance protein 1</fullName>
    </recommendedName>
</protein>
<name>A0AAD8Y812_9STRA</name>
<dbReference type="SMART" id="SM00584">
    <property type="entry name" value="TLDc"/>
    <property type="match status" value="1"/>
</dbReference>
<keyword evidence="8" id="KW-1185">Reference proteome</keyword>
<evidence type="ECO:0000256" key="4">
    <source>
        <dbReference type="ARBA" id="ARBA00040604"/>
    </source>
</evidence>
<dbReference type="EMBL" id="JATAAI010000013">
    <property type="protein sequence ID" value="KAK1741519.1"/>
    <property type="molecule type" value="Genomic_DNA"/>
</dbReference>
<comment type="caution">
    <text evidence="7">The sequence shown here is derived from an EMBL/GenBank/DDBJ whole genome shotgun (WGS) entry which is preliminary data.</text>
</comment>
<evidence type="ECO:0000313" key="7">
    <source>
        <dbReference type="EMBL" id="KAK1741519.1"/>
    </source>
</evidence>
<dbReference type="InterPro" id="IPR006571">
    <property type="entry name" value="TLDc_dom"/>
</dbReference>
<evidence type="ECO:0000256" key="5">
    <source>
        <dbReference type="SAM" id="MobiDB-lite"/>
    </source>
</evidence>
<feature type="region of interest" description="Disordered" evidence="5">
    <location>
        <begin position="1"/>
        <end position="31"/>
    </location>
</feature>
<evidence type="ECO:0000256" key="1">
    <source>
        <dbReference type="ARBA" id="ARBA00004173"/>
    </source>
</evidence>
<accession>A0AAD8Y812</accession>
<reference evidence="7" key="1">
    <citation type="submission" date="2023-06" db="EMBL/GenBank/DDBJ databases">
        <title>Survivors Of The Sea: Transcriptome response of Skeletonema marinoi to long-term dormancy.</title>
        <authorList>
            <person name="Pinder M.I.M."/>
            <person name="Kourtchenko O."/>
            <person name="Robertson E.K."/>
            <person name="Larsson T."/>
            <person name="Maumus F."/>
            <person name="Osuna-Cruz C.M."/>
            <person name="Vancaester E."/>
            <person name="Stenow R."/>
            <person name="Vandepoele K."/>
            <person name="Ploug H."/>
            <person name="Bruchert V."/>
            <person name="Godhe A."/>
            <person name="Topel M."/>
        </authorList>
    </citation>
    <scope>NUCLEOTIDE SEQUENCE</scope>
    <source>
        <strain evidence="7">R05AC</strain>
    </source>
</reference>
<sequence>MGSTYSTADTTDASGSSTSNNNNVHNVNGFTPHEANYLSNLRDLLRRQETQQKSSEYSCLASVWKYSHLLALKELTTSSSSSPNDVTHIETQLMQQYPQQIELINNRCLQLDIIVSSNPDTLKAASRLSNALQHIICNNDEGGKNHFLEFVSNMIWRHGRGCNQRHTLDFIWNVCALNATAAELSSGDVIEVCCQTASMLHYMQQNEDAFNLQSMELHEPRVLATEASIIQTLTSSLNEYVTKTREHEHNFAGYGVTYNTNSASSNNGGAEGCITKREFSEWQRKIVPDLLYCSVVRMFEVLFFPPELPSHLLSDLPKNTKNSIFQKYSRPFPILESSKEFTTKTTTKAGDLTVVSSPVFGSNARSEGISDSANNSAAAVSTLLSPPIFAFTSISTTKFGEKWHRLYAGADGWTFQKLEHAIMGYDGPTLLVIKASSKQHETVTLGAYTAAKWERNKRDFFGVPDCFLFQLVPTLRVLKSLPKMGTRGGHYMYFHSNTNTQNLNPSKKDELAEGLGFGGTVRTPRLFIDCHLEECRASSKDTSFEEGHLGVTPSDDPFSSTFSPSGGASTSSTLHIESLEVFAIGNRETIMRGFQAQNHYRDIADSTLRNARTVDKAAFLGDMRNGVIETKAFAHRGQVDGRAHGCLKDDGKANGM</sequence>
<gene>
    <name evidence="7" type="ORF">QTG54_007997</name>
</gene>
<comment type="subcellular location">
    <subcellularLocation>
        <location evidence="1">Mitochondrion</location>
    </subcellularLocation>
</comment>
<dbReference type="PANTHER" id="PTHR23354:SF62">
    <property type="entry name" value="MUSTARD, ISOFORM V"/>
    <property type="match status" value="1"/>
</dbReference>
<evidence type="ECO:0000256" key="3">
    <source>
        <dbReference type="ARBA" id="ARBA00023128"/>
    </source>
</evidence>
<dbReference type="PANTHER" id="PTHR23354">
    <property type="entry name" value="NUCLEOLAR PROTEIN 7/ESTROGEN RECEPTOR COACTIVATOR-RELATED"/>
    <property type="match status" value="1"/>
</dbReference>
<comment type="similarity">
    <text evidence="2">Belongs to the OXR1 family.</text>
</comment>
<dbReference type="GO" id="GO:0005739">
    <property type="term" value="C:mitochondrion"/>
    <property type="evidence" value="ECO:0007669"/>
    <property type="project" value="UniProtKB-SubCell"/>
</dbReference>
<evidence type="ECO:0000313" key="8">
    <source>
        <dbReference type="Proteomes" id="UP001224775"/>
    </source>
</evidence>
<keyword evidence="3" id="KW-0496">Mitochondrion</keyword>
<dbReference type="Pfam" id="PF07534">
    <property type="entry name" value="TLD"/>
    <property type="match status" value="1"/>
</dbReference>
<organism evidence="7 8">
    <name type="scientific">Skeletonema marinoi</name>
    <dbReference type="NCBI Taxonomy" id="267567"/>
    <lineage>
        <taxon>Eukaryota</taxon>
        <taxon>Sar</taxon>
        <taxon>Stramenopiles</taxon>
        <taxon>Ochrophyta</taxon>
        <taxon>Bacillariophyta</taxon>
        <taxon>Coscinodiscophyceae</taxon>
        <taxon>Thalassiosirophycidae</taxon>
        <taxon>Thalassiosirales</taxon>
        <taxon>Skeletonemataceae</taxon>
        <taxon>Skeletonema</taxon>
        <taxon>Skeletonema marinoi-dohrnii complex</taxon>
    </lineage>
</organism>
<evidence type="ECO:0000256" key="2">
    <source>
        <dbReference type="ARBA" id="ARBA00009540"/>
    </source>
</evidence>
<feature type="domain" description="TLDc" evidence="6">
    <location>
        <begin position="378"/>
        <end position="585"/>
    </location>
</feature>
<dbReference type="PROSITE" id="PS51886">
    <property type="entry name" value="TLDC"/>
    <property type="match status" value="1"/>
</dbReference>